<dbReference type="Proteomes" id="UP000006346">
    <property type="component" value="Chromosome"/>
</dbReference>
<protein>
    <recommendedName>
        <fullName evidence="1">Acyclic terpene utilisation N-terminal domain-containing protein</fullName>
    </recommendedName>
</protein>
<dbReference type="Pfam" id="PF07287">
    <property type="entry name" value="AtuA"/>
    <property type="match status" value="1"/>
</dbReference>
<dbReference type="HOGENOM" id="CLU_012617_1_1_9"/>
<dbReference type="PANTHER" id="PTHR47708:SF2">
    <property type="entry name" value="SI:CH73-132F6.5"/>
    <property type="match status" value="1"/>
</dbReference>
<dbReference type="PANTHER" id="PTHR47708">
    <property type="match status" value="1"/>
</dbReference>
<reference evidence="2 3" key="2">
    <citation type="journal article" date="2012" name="J. Bacteriol.">
        <title>Complete genome sequences of Desulfosporosinus orientis DSM765T, Desulfosporosinus youngiae DSM17734T, Desulfosporosinus meridiei DSM13257T, and Desulfosporosinus acidiphilus DSM22704T.</title>
        <authorList>
            <person name="Pester M."/>
            <person name="Brambilla E."/>
            <person name="Alazard D."/>
            <person name="Rattei T."/>
            <person name="Weinmaier T."/>
            <person name="Han J."/>
            <person name="Lucas S."/>
            <person name="Lapidus A."/>
            <person name="Cheng J.F."/>
            <person name="Goodwin L."/>
            <person name="Pitluck S."/>
            <person name="Peters L."/>
            <person name="Ovchinnikova G."/>
            <person name="Teshima H."/>
            <person name="Detter J.C."/>
            <person name="Han C.S."/>
            <person name="Tapia R."/>
            <person name="Land M.L."/>
            <person name="Hauser L."/>
            <person name="Kyrpides N.C."/>
            <person name="Ivanova N.N."/>
            <person name="Pagani I."/>
            <person name="Huntmann M."/>
            <person name="Wei C.L."/>
            <person name="Davenport K.W."/>
            <person name="Daligault H."/>
            <person name="Chain P.S."/>
            <person name="Chen A."/>
            <person name="Mavromatis K."/>
            <person name="Markowitz V."/>
            <person name="Szeto E."/>
            <person name="Mikhailova N."/>
            <person name="Pati A."/>
            <person name="Wagner M."/>
            <person name="Woyke T."/>
            <person name="Ollivier B."/>
            <person name="Klenk H.P."/>
            <person name="Spring S."/>
            <person name="Loy A."/>
        </authorList>
    </citation>
    <scope>NUCLEOTIDE SEQUENCE [LARGE SCALE GENOMIC DNA]</scope>
    <source>
        <strain evidence="3">ATCC 19365 / DSM 765 / NCIMB 8382 / VKM B-1628</strain>
    </source>
</reference>
<reference evidence="3" key="1">
    <citation type="submission" date="2011-11" db="EMBL/GenBank/DDBJ databases">
        <title>Complete sequence of Desulfosporosinus orientis DSM 765.</title>
        <authorList>
            <person name="Lucas S."/>
            <person name="Han J."/>
            <person name="Lapidus A."/>
            <person name="Cheng J.-F."/>
            <person name="Goodwin L."/>
            <person name="Pitluck S."/>
            <person name="Peters L."/>
            <person name="Ovchinnikova G."/>
            <person name="Teshima H."/>
            <person name="Detter J.C."/>
            <person name="Han C."/>
            <person name="Tapia R."/>
            <person name="Land M."/>
            <person name="Hauser L."/>
            <person name="Kyrpides N."/>
            <person name="Ivanova N."/>
            <person name="Pagani I."/>
            <person name="Pester M."/>
            <person name="Spring S."/>
            <person name="Ollivier B."/>
            <person name="Rattei T."/>
            <person name="Klenk H.-P."/>
            <person name="Wagner M."/>
            <person name="Loy A."/>
            <person name="Woyke T."/>
        </authorList>
    </citation>
    <scope>NUCLEOTIDE SEQUENCE [LARGE SCALE GENOMIC DNA]</scope>
    <source>
        <strain evidence="3">ATCC 19365 / DSM 765 / NCIMB 8382 / VKM B-1628</strain>
    </source>
</reference>
<dbReference type="STRING" id="768706.Desor_4207"/>
<dbReference type="PATRIC" id="fig|768706.3.peg.4266"/>
<dbReference type="AlphaFoldDB" id="G7WHT1"/>
<organism evidence="2 3">
    <name type="scientific">Desulfosporosinus orientis (strain ATCC 19365 / DSM 765 / NCIMB 8382 / VKM B-1628 / Singapore I)</name>
    <name type="common">Desulfotomaculum orientis</name>
    <dbReference type="NCBI Taxonomy" id="768706"/>
    <lineage>
        <taxon>Bacteria</taxon>
        <taxon>Bacillati</taxon>
        <taxon>Bacillota</taxon>
        <taxon>Clostridia</taxon>
        <taxon>Eubacteriales</taxon>
        <taxon>Desulfitobacteriaceae</taxon>
        <taxon>Desulfosporosinus</taxon>
    </lineage>
</organism>
<dbReference type="KEGG" id="dor:Desor_4207"/>
<keyword evidence="3" id="KW-1185">Reference proteome</keyword>
<accession>G7WHT1</accession>
<dbReference type="InterPro" id="IPR010839">
    <property type="entry name" value="AtuA_N"/>
</dbReference>
<evidence type="ECO:0000313" key="3">
    <source>
        <dbReference type="Proteomes" id="UP000006346"/>
    </source>
</evidence>
<dbReference type="EMBL" id="CP003108">
    <property type="protein sequence ID" value="AET69643.1"/>
    <property type="molecule type" value="Genomic_DNA"/>
</dbReference>
<dbReference type="OrthoDB" id="9763456at2"/>
<name>G7WHT1_DESOD</name>
<sequence>MKSVRIGASVGFWGDIFTSAVDVAQYGDVKYICGDSLAELTMAILQKAKNKNPKDGYTKDVFPLMTSLLPICKEKGIKIISNCGGINPLGAMEAVKGIAKKLGLSDLKIAVVEGDNILDRLKEFADKGYLGNLGAETGGLWDKILFANVYLGGREIAKALATGADIVITGRTTDSGQFLGPAMYELGWQEDDWDKIAQGIVLGHLMECSGQATGGNFSGEWWKVDKLGNLGYPVSEIYENGEFIFSKPKNTGGMVCVDTVKEQLLYEIHDPTCYLTPDVIVDFSSVKLENVGTDQVKVTGAAGKPKPPTLKAILGYTAGFVGEGSITYSWPDALPKARKAEEIIRQRIDMQGINCEEIHSEYIGLNSIHGPLAPEPENETNEVMLRVAVRTSTKDEAAKIGREFPALALNGPPHASGLGGMHSIRELIGQKTALIPREEIEPLVKISVEEV</sequence>
<evidence type="ECO:0000313" key="2">
    <source>
        <dbReference type="EMBL" id="AET69643.1"/>
    </source>
</evidence>
<dbReference type="RefSeq" id="WP_014186450.1">
    <property type="nucleotide sequence ID" value="NC_016584.1"/>
</dbReference>
<gene>
    <name evidence="2" type="ordered locus">Desor_4207</name>
</gene>
<evidence type="ECO:0000259" key="1">
    <source>
        <dbReference type="Pfam" id="PF07287"/>
    </source>
</evidence>
<dbReference type="eggNOG" id="COG3185">
    <property type="taxonomic scope" value="Bacteria"/>
</dbReference>
<proteinExistence type="predicted"/>
<feature type="domain" description="Acyclic terpene utilisation N-terminal" evidence="1">
    <location>
        <begin position="4"/>
        <end position="445"/>
    </location>
</feature>